<reference evidence="2 3" key="1">
    <citation type="submission" date="2024-06" db="EMBL/GenBank/DDBJ databases">
        <title>Sorghum-associated microbial communities from plants grown in Nebraska, USA.</title>
        <authorList>
            <person name="Schachtman D."/>
        </authorList>
    </citation>
    <scope>NUCLEOTIDE SEQUENCE [LARGE SCALE GENOMIC DNA]</scope>
    <source>
        <strain evidence="2 3">2709</strain>
    </source>
</reference>
<keyword evidence="1" id="KW-0732">Signal</keyword>
<accession>A0ABV2Q8F7</accession>
<gene>
    <name evidence="2" type="ORF">ABIE13_002056</name>
</gene>
<dbReference type="Gene3D" id="2.130.10.10">
    <property type="entry name" value="YVTN repeat-like/Quinoprotein amine dehydrogenase"/>
    <property type="match status" value="1"/>
</dbReference>
<dbReference type="SUPFAM" id="SSF82171">
    <property type="entry name" value="DPP6 N-terminal domain-like"/>
    <property type="match status" value="1"/>
</dbReference>
<dbReference type="Proteomes" id="UP001549320">
    <property type="component" value="Unassembled WGS sequence"/>
</dbReference>
<dbReference type="RefSeq" id="WP_354443010.1">
    <property type="nucleotide sequence ID" value="NZ_JBEPSH010000004.1"/>
</dbReference>
<evidence type="ECO:0000313" key="3">
    <source>
        <dbReference type="Proteomes" id="UP001549320"/>
    </source>
</evidence>
<dbReference type="SUPFAM" id="SSF101898">
    <property type="entry name" value="NHL repeat"/>
    <property type="match status" value="1"/>
</dbReference>
<evidence type="ECO:0000256" key="1">
    <source>
        <dbReference type="SAM" id="SignalP"/>
    </source>
</evidence>
<feature type="signal peptide" evidence="1">
    <location>
        <begin position="1"/>
        <end position="38"/>
    </location>
</feature>
<organism evidence="2 3">
    <name type="scientific">Ottowia thiooxydans</name>
    <dbReference type="NCBI Taxonomy" id="219182"/>
    <lineage>
        <taxon>Bacteria</taxon>
        <taxon>Pseudomonadati</taxon>
        <taxon>Pseudomonadota</taxon>
        <taxon>Betaproteobacteria</taxon>
        <taxon>Burkholderiales</taxon>
        <taxon>Comamonadaceae</taxon>
        <taxon>Ottowia</taxon>
    </lineage>
</organism>
<dbReference type="Gene3D" id="2.80.10.50">
    <property type="match status" value="1"/>
</dbReference>
<protein>
    <submittedName>
        <fullName evidence="2">WD40 repeat protein</fullName>
    </submittedName>
</protein>
<feature type="chain" id="PRO_5046396599" evidence="1">
    <location>
        <begin position="39"/>
        <end position="404"/>
    </location>
</feature>
<evidence type="ECO:0000313" key="2">
    <source>
        <dbReference type="EMBL" id="MET4576945.1"/>
    </source>
</evidence>
<name>A0ABV2Q8F7_9BURK</name>
<comment type="caution">
    <text evidence="2">The sequence shown here is derived from an EMBL/GenBank/DDBJ whole genome shotgun (WGS) entry which is preliminary data.</text>
</comment>
<dbReference type="EMBL" id="JBEPSH010000004">
    <property type="protein sequence ID" value="MET4576945.1"/>
    <property type="molecule type" value="Genomic_DNA"/>
</dbReference>
<keyword evidence="3" id="KW-1185">Reference proteome</keyword>
<dbReference type="InterPro" id="IPR015943">
    <property type="entry name" value="WD40/YVTN_repeat-like_dom_sf"/>
</dbReference>
<sequence length="404" mass="41571">MNSAMRKAFPAALGTAVLKRCLRGVGLLWLLFAWQVFAAPAQPASDSWEVVGVPGFSAGPAGFTSLAFGPDGRPYVAFVDTAQGDKASVMRLNIDGTAWEAVGGTGFSKGGVYETSLAFGPDGKPYVAYRDGAHGGKASVMRLNSAGTAWEAVGAAGFSVGTASDASLAFGPDGRPYIAFLDHGIQAKARVMRLNSAGTAWEAVGRSELSKGAAVFTSLAFSPEGRPHVAFADRSHGSKARVVRLNSAGTGLESVGGGGFSSHTAVCTSLAFGPDGKPYVAFASKADEHKASVMRLNRAGTAWETVGGAGFSSGPAVFTSLAFGHDGKPYVAYADVANSYTAKLMGLNDEGKAWEVVGEKLSADGVVYTSLAFGPDGSPYVAFWDHAHGGKATVMRWTGPGFGN</sequence>
<proteinExistence type="predicted"/>